<dbReference type="InterPro" id="IPR024560">
    <property type="entry name" value="UPF0313_C"/>
</dbReference>
<dbReference type="Gene3D" id="3.80.30.20">
    <property type="entry name" value="tm_1862 like domain"/>
    <property type="match status" value="1"/>
</dbReference>
<dbReference type="Pfam" id="PF11842">
    <property type="entry name" value="DUF3362"/>
    <property type="match status" value="1"/>
</dbReference>
<evidence type="ECO:0000256" key="2">
    <source>
        <dbReference type="ARBA" id="ARBA00022691"/>
    </source>
</evidence>
<dbReference type="PANTHER" id="PTHR32331">
    <property type="entry name" value="UPF0313 PROTEIN YGIQ"/>
    <property type="match status" value="1"/>
</dbReference>
<feature type="binding site" evidence="6">
    <location>
        <position position="326"/>
    </location>
    <ligand>
        <name>[4Fe-4S] cluster</name>
        <dbReference type="ChEBI" id="CHEBI:49883"/>
        <note>4Fe-4S-S-AdoMet</note>
    </ligand>
</feature>
<dbReference type="Pfam" id="PF08497">
    <property type="entry name" value="Radical_SAM_N"/>
    <property type="match status" value="1"/>
</dbReference>
<dbReference type="HAMAP" id="MF_01251">
    <property type="entry name" value="UPF0313"/>
    <property type="match status" value="1"/>
</dbReference>
<evidence type="ECO:0000256" key="5">
    <source>
        <dbReference type="ARBA" id="ARBA00023014"/>
    </source>
</evidence>
<dbReference type="SFLD" id="SFLDG01069">
    <property type="entry name" value="UPF0313"/>
    <property type="match status" value="1"/>
</dbReference>
<dbReference type="InterPro" id="IPR023404">
    <property type="entry name" value="rSAM_horseshoe"/>
</dbReference>
<dbReference type="InterPro" id="IPR058240">
    <property type="entry name" value="rSAM_sf"/>
</dbReference>
<keyword evidence="1 6" id="KW-0004">4Fe-4S</keyword>
<name>F8NA86_9BACT</name>
<sequence>MQHPYPHSQPILTDFLPTTKKECELRGWIQLDVIIFSGDAYVDHPAFGAAVIGRIMEAAGYKVAIVPQPDWHGDYRDFKKLGRPRLFFAISPGNMDSMVNRYTANRRMRHDDAYSPDSRHDMRPDYPSVVYTKILKQLFPDIPVVLGGIEASMRRFTHYDYWQDKLLKPILCLSGADFLLYGMGEKNTVALCNEMAAGKKICEIGDIPQTSFMRKEDEIPGGIHEDDIMLHSYEECLRDKKAHAENFRHIEEECNRMHGQRMLQKVGNEYVVQNPMYPPLTTEELDAAFDLPYTRLPHPKYRGKTIPAYEMIKFSINMHRGCFGGCAFCTISAHQGKFVVCRSKESILKEAKKIIAMPDFKGYISDLGGPSANMYGMHGRNLKACEYCRRPSCVNPEVCPNLFTDHSKLLEIYHAVDALPGVKKSFVGSGVRYDLILHKSRDEKSNKAAIQYARELIIKHVSGRLKVAPENTSDRVLKFMRKPSFKLFYDFKQLFDKINKEAGLHQQIIPYFISSHPACREEDMAELAVITKGLDFHLEQVQDFTPTPMTVSTTAFYTGYDPYTLESVFCAKTQKEKLAQRMFFFWYKPEERQAIERELRRIGRPDLINKLYDGRPHQGRVKYDSKAVGSSPDIPKRKKHTSFNSNFYPENKKRR</sequence>
<dbReference type="SFLD" id="SFLDG01082">
    <property type="entry name" value="B12-binding_domain_containing"/>
    <property type="match status" value="1"/>
</dbReference>
<keyword evidence="5 6" id="KW-0411">Iron-sulfur</keyword>
<dbReference type="eggNOG" id="COG1032">
    <property type="taxonomic scope" value="Bacteria"/>
</dbReference>
<evidence type="ECO:0000256" key="4">
    <source>
        <dbReference type="ARBA" id="ARBA00023004"/>
    </source>
</evidence>
<keyword evidence="3 6" id="KW-0479">Metal-binding</keyword>
<proteinExistence type="inferred from homology"/>
<dbReference type="PROSITE" id="PS01278">
    <property type="entry name" value="MTTASE_RADICAL"/>
    <property type="match status" value="1"/>
</dbReference>
<dbReference type="EMBL" id="GL945017">
    <property type="protein sequence ID" value="EGN56749.1"/>
    <property type="molecule type" value="Genomic_DNA"/>
</dbReference>
<dbReference type="Proteomes" id="UP000002772">
    <property type="component" value="Unassembled WGS sequence"/>
</dbReference>
<keyword evidence="4 6" id="KW-0408">Iron</keyword>
<accession>F8NA86</accession>
<dbReference type="GO" id="GO:0051539">
    <property type="term" value="F:4 iron, 4 sulfur cluster binding"/>
    <property type="evidence" value="ECO:0007669"/>
    <property type="project" value="UniProtKB-KW"/>
</dbReference>
<dbReference type="InterPro" id="IPR020612">
    <property type="entry name" value="Methylthiotransferase_CS"/>
</dbReference>
<evidence type="ECO:0000256" key="7">
    <source>
        <dbReference type="SAM" id="MobiDB-lite"/>
    </source>
</evidence>
<dbReference type="SUPFAM" id="SSF102114">
    <property type="entry name" value="Radical SAM enzymes"/>
    <property type="match status" value="1"/>
</dbReference>
<dbReference type="PROSITE" id="PS51918">
    <property type="entry name" value="RADICAL_SAM"/>
    <property type="match status" value="1"/>
</dbReference>
<dbReference type="InterPro" id="IPR013704">
    <property type="entry name" value="UPF0313_N"/>
</dbReference>
<dbReference type="PANTHER" id="PTHR32331:SF0">
    <property type="entry name" value="UPF0313 PROTEIN YGIQ"/>
    <property type="match status" value="1"/>
</dbReference>
<feature type="binding site" evidence="6">
    <location>
        <position position="322"/>
    </location>
    <ligand>
        <name>[4Fe-4S] cluster</name>
        <dbReference type="ChEBI" id="CHEBI:49883"/>
        <note>4Fe-4S-S-AdoMet</note>
    </ligand>
</feature>
<feature type="compositionally biased region" description="Basic and acidic residues" evidence="7">
    <location>
        <begin position="613"/>
        <end position="625"/>
    </location>
</feature>
<evidence type="ECO:0000313" key="10">
    <source>
        <dbReference type="Proteomes" id="UP000002772"/>
    </source>
</evidence>
<comment type="similarity">
    <text evidence="6">Belongs to the UPF0313 family.</text>
</comment>
<dbReference type="HOGENOM" id="CLU_018288_2_0_10"/>
<evidence type="ECO:0000313" key="9">
    <source>
        <dbReference type="EMBL" id="EGN56749.1"/>
    </source>
</evidence>
<dbReference type="SFLD" id="SFLDS00029">
    <property type="entry name" value="Radical_SAM"/>
    <property type="match status" value="1"/>
</dbReference>
<dbReference type="NCBIfam" id="TIGR03904">
    <property type="entry name" value="SAM_YgiQ"/>
    <property type="match status" value="1"/>
</dbReference>
<protein>
    <submittedName>
        <fullName evidence="9">UPF0313 protein ygiQ</fullName>
    </submittedName>
</protein>
<feature type="binding site" evidence="6">
    <location>
        <position position="329"/>
    </location>
    <ligand>
        <name>[4Fe-4S] cluster</name>
        <dbReference type="ChEBI" id="CHEBI:49883"/>
        <note>4Fe-4S-S-AdoMet</note>
    </ligand>
</feature>
<evidence type="ECO:0000256" key="3">
    <source>
        <dbReference type="ARBA" id="ARBA00022723"/>
    </source>
</evidence>
<keyword evidence="10" id="KW-1185">Reference proteome</keyword>
<dbReference type="AlphaFoldDB" id="F8NA86"/>
<dbReference type="RefSeq" id="WP_007574017.1">
    <property type="nucleotide sequence ID" value="NZ_BPTS01000001.1"/>
</dbReference>
<dbReference type="InterPro" id="IPR007197">
    <property type="entry name" value="rSAM"/>
</dbReference>
<feature type="domain" description="Radical SAM core" evidence="8">
    <location>
        <begin position="308"/>
        <end position="588"/>
    </location>
</feature>
<dbReference type="GO" id="GO:0003824">
    <property type="term" value="F:catalytic activity"/>
    <property type="evidence" value="ECO:0007669"/>
    <property type="project" value="InterPro"/>
</dbReference>
<feature type="region of interest" description="Disordered" evidence="7">
    <location>
        <begin position="613"/>
        <end position="655"/>
    </location>
</feature>
<evidence type="ECO:0000259" key="8">
    <source>
        <dbReference type="PROSITE" id="PS51918"/>
    </source>
</evidence>
<evidence type="ECO:0000256" key="1">
    <source>
        <dbReference type="ARBA" id="ARBA00022485"/>
    </source>
</evidence>
<organism evidence="9 10">
    <name type="scientific">Hallella multisaccharivorax DSM 17128</name>
    <dbReference type="NCBI Taxonomy" id="688246"/>
    <lineage>
        <taxon>Bacteria</taxon>
        <taxon>Pseudomonadati</taxon>
        <taxon>Bacteroidota</taxon>
        <taxon>Bacteroidia</taxon>
        <taxon>Bacteroidales</taxon>
        <taxon>Prevotellaceae</taxon>
        <taxon>Hallella</taxon>
    </lineage>
</organism>
<reference evidence="10" key="1">
    <citation type="journal article" date="2011" name="Stand. Genomic Sci.">
        <title>Non-contiguous finished genome sequence of the opportunistic oral pathogen Prevotella multisaccharivorax type strain (PPPA20).</title>
        <authorList>
            <person name="Pati A."/>
            <person name="Gronow S."/>
            <person name="Lu M."/>
            <person name="Lapidus A."/>
            <person name="Nolan M."/>
            <person name="Lucas S."/>
            <person name="Hammon N."/>
            <person name="Deshpande S."/>
            <person name="Cheng J.F."/>
            <person name="Tapia R."/>
            <person name="Han C."/>
            <person name="Goodwin L."/>
            <person name="Pitluck S."/>
            <person name="Liolios K."/>
            <person name="Pagani I."/>
            <person name="Mavromatis K."/>
            <person name="Mikhailova N."/>
            <person name="Huntemann M."/>
            <person name="Chen A."/>
            <person name="Palaniappan K."/>
            <person name="Land M."/>
            <person name="Hauser L."/>
            <person name="Detter J.C."/>
            <person name="Brambilla E.M."/>
            <person name="Rohde M."/>
            <person name="Goker M."/>
            <person name="Woyke T."/>
            <person name="Bristow J."/>
            <person name="Eisen J.A."/>
            <person name="Markowitz V."/>
            <person name="Hugenholtz P."/>
            <person name="Kyrpides N.C."/>
            <person name="Klenk H.P."/>
            <person name="Ivanova N."/>
        </authorList>
    </citation>
    <scope>NUCLEOTIDE SEQUENCE [LARGE SCALE GENOMIC DNA]</scope>
    <source>
        <strain evidence="10">DSM 17128</strain>
    </source>
</reference>
<dbReference type="InterPro" id="IPR022946">
    <property type="entry name" value="UPF0313"/>
</dbReference>
<evidence type="ECO:0000256" key="6">
    <source>
        <dbReference type="HAMAP-Rule" id="MF_01251"/>
    </source>
</evidence>
<gene>
    <name evidence="9" type="ORF">Premu_1320</name>
</gene>
<keyword evidence="2 6" id="KW-0949">S-adenosyl-L-methionine</keyword>
<dbReference type="STRING" id="688246.Premu_1320"/>
<dbReference type="GO" id="GO:0005506">
    <property type="term" value="F:iron ion binding"/>
    <property type="evidence" value="ECO:0007669"/>
    <property type="project" value="UniProtKB-UniRule"/>
</dbReference>
<comment type="cofactor">
    <cofactor evidence="6">
        <name>[4Fe-4S] cluster</name>
        <dbReference type="ChEBI" id="CHEBI:49883"/>
    </cofactor>
    <text evidence="6">Binds 1 [4Fe-4S] cluster. The cluster is coordinated with 3 cysteines and an exchangeable S-adenosyl-L-methionine.</text>
</comment>